<keyword evidence="9" id="KW-0963">Cytoplasm</keyword>
<comment type="subunit">
    <text evidence="6">Homodimer.</text>
</comment>
<dbReference type="RefSeq" id="XP_006830931.1">
    <property type="nucleotide sequence ID" value="XM_006830868.1"/>
</dbReference>
<dbReference type="AlphaFoldDB" id="A0A9B0T490"/>
<comment type="catalytic activity">
    <reaction evidence="18 19">
        <text>5-phospho-alpha-D-ribose 1-diphosphate + nicotinate + ATP + H2O = nicotinate beta-D-ribonucleotide + ADP + phosphate + diphosphate</text>
        <dbReference type="Rhea" id="RHEA:36163"/>
        <dbReference type="ChEBI" id="CHEBI:15377"/>
        <dbReference type="ChEBI" id="CHEBI:30616"/>
        <dbReference type="ChEBI" id="CHEBI:32544"/>
        <dbReference type="ChEBI" id="CHEBI:33019"/>
        <dbReference type="ChEBI" id="CHEBI:43474"/>
        <dbReference type="ChEBI" id="CHEBI:57502"/>
        <dbReference type="ChEBI" id="CHEBI:58017"/>
        <dbReference type="ChEBI" id="CHEBI:456216"/>
        <dbReference type="EC" id="6.3.4.21"/>
    </reaction>
</comment>
<dbReference type="SUPFAM" id="SSF54675">
    <property type="entry name" value="Nicotinate/Quinolinate PRTase N-terminal domain-like"/>
    <property type="match status" value="1"/>
</dbReference>
<comment type="similarity">
    <text evidence="5 19">Belongs to the NAPRTase family.</text>
</comment>
<evidence type="ECO:0000256" key="19">
    <source>
        <dbReference type="RuleBase" id="RU365100"/>
    </source>
</evidence>
<dbReference type="GeneID" id="102823242"/>
<dbReference type="InterPro" id="IPR006405">
    <property type="entry name" value="Nic_PRibTrfase_pncB"/>
</dbReference>
<dbReference type="PIRSF" id="PIRSF000484">
    <property type="entry name" value="NAPRT"/>
    <property type="match status" value="1"/>
</dbReference>
<evidence type="ECO:0000256" key="12">
    <source>
        <dbReference type="ARBA" id="ARBA00022642"/>
    </source>
</evidence>
<dbReference type="PANTHER" id="PTHR11098">
    <property type="entry name" value="NICOTINATE PHOSPHORIBOSYLTRANSFERASE"/>
    <property type="match status" value="1"/>
</dbReference>
<evidence type="ECO:0000259" key="21">
    <source>
        <dbReference type="Pfam" id="PF17956"/>
    </source>
</evidence>
<evidence type="ECO:0000256" key="2">
    <source>
        <dbReference type="ARBA" id="ARBA00001946"/>
    </source>
</evidence>
<dbReference type="Pfam" id="PF17956">
    <property type="entry name" value="NAPRTase_C"/>
    <property type="match status" value="1"/>
</dbReference>
<evidence type="ECO:0000256" key="14">
    <source>
        <dbReference type="ARBA" id="ARBA00022723"/>
    </source>
</evidence>
<comment type="cofactor">
    <cofactor evidence="1">
        <name>Mn(2+)</name>
        <dbReference type="ChEBI" id="CHEBI:29035"/>
    </cofactor>
</comment>
<comment type="subcellular location">
    <subcellularLocation>
        <location evidence="3">Cytoplasm</location>
        <location evidence="3">Cytosol</location>
    </subcellularLocation>
</comment>
<dbReference type="CDD" id="cd01570">
    <property type="entry name" value="NAPRTase_A"/>
    <property type="match status" value="1"/>
</dbReference>
<dbReference type="InterPro" id="IPR040727">
    <property type="entry name" value="NAPRTase_N"/>
</dbReference>
<evidence type="ECO:0000256" key="18">
    <source>
        <dbReference type="ARBA" id="ARBA00048668"/>
    </source>
</evidence>
<dbReference type="Gene3D" id="3.20.140.10">
    <property type="entry name" value="nicotinate phosphoribosyltransferase"/>
    <property type="match status" value="2"/>
</dbReference>
<comment type="PTM">
    <text evidence="19">Transiently phosphorylated on a His residue during the reaction cycle. Phosphorylation strongly increases the affinity for substrates and increases the rate of nicotinate D-ribonucleotide production. Dephosphorylation regenerates the low-affinity form of the enzyme, leading to product release.</text>
</comment>
<dbReference type="OrthoDB" id="193380at2759"/>
<dbReference type="InterPro" id="IPR041619">
    <property type="entry name" value="NAPRTase_C"/>
</dbReference>
<dbReference type="InterPro" id="IPR007229">
    <property type="entry name" value="Nic_PRibTrfase-Fam"/>
</dbReference>
<dbReference type="FunFam" id="3.20.140.10:FF:000005">
    <property type="entry name" value="Nicotinate phosphoribosyltransferase"/>
    <property type="match status" value="1"/>
</dbReference>
<evidence type="ECO:0000259" key="20">
    <source>
        <dbReference type="Pfam" id="PF17767"/>
    </source>
</evidence>
<feature type="domain" description="Nicotinate phosphoribosyltransferase C-terminal" evidence="21">
    <location>
        <begin position="397"/>
        <end position="504"/>
    </location>
</feature>
<evidence type="ECO:0000256" key="3">
    <source>
        <dbReference type="ARBA" id="ARBA00004514"/>
    </source>
</evidence>
<keyword evidence="11 19" id="KW-0436">Ligase</keyword>
<keyword evidence="13 19" id="KW-0808">Transferase</keyword>
<evidence type="ECO:0000313" key="23">
    <source>
        <dbReference type="RefSeq" id="XP_006830931.1"/>
    </source>
</evidence>
<sequence>MALGYWRAGRAQDTAEFELFFRRCPFGGSFALAAGLRDCLRFLRAFRLRDTDVQFLASVLPPDTEPAFFAHLRALDCSGVTVRALREGSPVFPGVPLLQVSGPLLVVQLLETPLLCLVSYASLVATNAARLRLIAGPKRRLLEMGLRRAQGPDGGLTASTYSYLGGFDSSSNVLAGQLRGVPVAGTLAHSFVTSFSGTEVPPDPMLAPATGEGPPLDLATRVEVWLKRVCAHLGLGVQEPHPGERMAFVAYALAFPRVFQGLLDSYCVQRSGLPNFLAVALALGELGYQAVGVRLDSGDLLQQAREVRRVLQTTAAQFQVPWLETVSIAVSNNIDEEELARLAQEGSEVDVIGIGTSLVTCPQQPSLGCVYKLVAVGGQPRMKLTEDADKQTLPGSKTAFRLLASDGSLLLDLLQLAEEPPPQAGRELRVWPRGAKESMTLRPAHVEPLLQLWVQQGQLCEPLPSLAESRAFAQQSLSRLSPAHMWLKSPEMCQVALSEQLQALVERLRAQGLQRVSQELGS</sequence>
<evidence type="ECO:0000256" key="15">
    <source>
        <dbReference type="ARBA" id="ARBA00022842"/>
    </source>
</evidence>
<organism evidence="22 23">
    <name type="scientific">Chrysochloris asiatica</name>
    <name type="common">Cape golden mole</name>
    <dbReference type="NCBI Taxonomy" id="185453"/>
    <lineage>
        <taxon>Eukaryota</taxon>
        <taxon>Metazoa</taxon>
        <taxon>Chordata</taxon>
        <taxon>Craniata</taxon>
        <taxon>Vertebrata</taxon>
        <taxon>Euteleostomi</taxon>
        <taxon>Mammalia</taxon>
        <taxon>Eutheria</taxon>
        <taxon>Afrotheria</taxon>
        <taxon>Chrysochloridae</taxon>
        <taxon>Chrysochlorinae</taxon>
        <taxon>Chrysochloris</taxon>
    </lineage>
</organism>
<dbReference type="CTD" id="93100"/>
<evidence type="ECO:0000256" key="16">
    <source>
        <dbReference type="ARBA" id="ARBA00023211"/>
    </source>
</evidence>
<evidence type="ECO:0000256" key="7">
    <source>
        <dbReference type="ARBA" id="ARBA00013236"/>
    </source>
</evidence>
<comment type="function">
    <text evidence="17">Catalyzes the first step in the biosynthesis of NAD from nicotinic acid, the ATP-dependent synthesis of beta-nicotinate D-ribonucleotide from nicotinate and 5-phospho-D-ribose 1-phosphate. Helps prevent cellular oxidative stress via its role in NAD biosynthesis.</text>
</comment>
<dbReference type="GO" id="GO:0004516">
    <property type="term" value="F:nicotinate phosphoribosyltransferase activity"/>
    <property type="evidence" value="ECO:0007669"/>
    <property type="project" value="UniProtKB-UniRule"/>
</dbReference>
<evidence type="ECO:0000256" key="5">
    <source>
        <dbReference type="ARBA" id="ARBA00010897"/>
    </source>
</evidence>
<keyword evidence="16" id="KW-0464">Manganese</keyword>
<accession>A0A9B0T490</accession>
<evidence type="ECO:0000256" key="11">
    <source>
        <dbReference type="ARBA" id="ARBA00022598"/>
    </source>
</evidence>
<dbReference type="SUPFAM" id="SSF51690">
    <property type="entry name" value="Nicotinate/Quinolinate PRTase C-terminal domain-like"/>
    <property type="match status" value="1"/>
</dbReference>
<evidence type="ECO:0000256" key="10">
    <source>
        <dbReference type="ARBA" id="ARBA00022553"/>
    </source>
</evidence>
<evidence type="ECO:0000256" key="4">
    <source>
        <dbReference type="ARBA" id="ARBA00004952"/>
    </source>
</evidence>
<evidence type="ECO:0000256" key="17">
    <source>
        <dbReference type="ARBA" id="ARBA00023426"/>
    </source>
</evidence>
<gene>
    <name evidence="23" type="primary">NAPRT1</name>
</gene>
<proteinExistence type="inferred from homology"/>
<keyword evidence="12 19" id="KW-0662">Pyridine nucleotide biosynthesis</keyword>
<evidence type="ECO:0000256" key="8">
    <source>
        <dbReference type="ARBA" id="ARBA00021569"/>
    </source>
</evidence>
<dbReference type="InterPro" id="IPR036068">
    <property type="entry name" value="Nicotinate_pribotase-like_C"/>
</dbReference>
<comment type="cofactor">
    <cofactor evidence="2">
        <name>Mg(2+)</name>
        <dbReference type="ChEBI" id="CHEBI:18420"/>
    </cofactor>
</comment>
<keyword evidence="10" id="KW-0597">Phosphoprotein</keyword>
<dbReference type="Gene3D" id="3.20.20.70">
    <property type="entry name" value="Aldolase class I"/>
    <property type="match status" value="1"/>
</dbReference>
<dbReference type="FunFam" id="3.20.140.10:FF:000007">
    <property type="entry name" value="Nicotinate phosphoribosyltransferase"/>
    <property type="match status" value="1"/>
</dbReference>
<evidence type="ECO:0000313" key="22">
    <source>
        <dbReference type="Proteomes" id="UP000504623"/>
    </source>
</evidence>
<keyword evidence="15" id="KW-0460">Magnesium</keyword>
<dbReference type="GO" id="GO:0046872">
    <property type="term" value="F:metal ion binding"/>
    <property type="evidence" value="ECO:0007669"/>
    <property type="project" value="UniProtKB-KW"/>
</dbReference>
<evidence type="ECO:0000256" key="1">
    <source>
        <dbReference type="ARBA" id="ARBA00001936"/>
    </source>
</evidence>
<name>A0A9B0T490_CHRAS</name>
<keyword evidence="22" id="KW-1185">Reference proteome</keyword>
<dbReference type="GO" id="GO:0005829">
    <property type="term" value="C:cytosol"/>
    <property type="evidence" value="ECO:0007669"/>
    <property type="project" value="UniProtKB-SubCell"/>
</dbReference>
<evidence type="ECO:0000256" key="6">
    <source>
        <dbReference type="ARBA" id="ARBA00011738"/>
    </source>
</evidence>
<dbReference type="GO" id="GO:0034355">
    <property type="term" value="P:NAD+ biosynthetic process via the salvage pathway"/>
    <property type="evidence" value="ECO:0007669"/>
    <property type="project" value="TreeGrafter"/>
</dbReference>
<keyword evidence="14" id="KW-0479">Metal-binding</keyword>
<feature type="domain" description="Nicotinate phosphoribosyltransferase N-terminal" evidence="20">
    <location>
        <begin position="1"/>
        <end position="119"/>
    </location>
</feature>
<dbReference type="PANTHER" id="PTHR11098:SF1">
    <property type="entry name" value="NICOTINATE PHOSPHORIBOSYLTRANSFERASE"/>
    <property type="match status" value="1"/>
</dbReference>
<keyword evidence="23" id="KW-0328">Glycosyltransferase</keyword>
<dbReference type="EC" id="6.3.4.21" evidence="7 19"/>
<reference evidence="23" key="1">
    <citation type="submission" date="2025-08" db="UniProtKB">
        <authorList>
            <consortium name="RefSeq"/>
        </authorList>
    </citation>
    <scope>IDENTIFICATION</scope>
    <source>
        <tissue evidence="23">Spleen</tissue>
    </source>
</reference>
<evidence type="ECO:0000256" key="9">
    <source>
        <dbReference type="ARBA" id="ARBA00022490"/>
    </source>
</evidence>
<dbReference type="Pfam" id="PF17767">
    <property type="entry name" value="NAPRTase_N"/>
    <property type="match status" value="1"/>
</dbReference>
<comment type="pathway">
    <text evidence="4 19">Cofactor biosynthesis; NAD(+) biosynthesis; nicotinate D-ribonucleotide from nicotinate: step 1/1.</text>
</comment>
<dbReference type="InterPro" id="IPR013785">
    <property type="entry name" value="Aldolase_TIM"/>
</dbReference>
<dbReference type="NCBIfam" id="TIGR01513">
    <property type="entry name" value="NAPRTase_put"/>
    <property type="match status" value="1"/>
</dbReference>
<evidence type="ECO:0000256" key="13">
    <source>
        <dbReference type="ARBA" id="ARBA00022679"/>
    </source>
</evidence>
<dbReference type="Proteomes" id="UP000504623">
    <property type="component" value="Unplaced"/>
</dbReference>
<dbReference type="FunFam" id="3.20.20.70:FF:000155">
    <property type="entry name" value="Nicotinate phosphoribosyltransferase"/>
    <property type="match status" value="1"/>
</dbReference>
<protein>
    <recommendedName>
        <fullName evidence="8 19">Nicotinate phosphoribosyltransferase</fullName>
        <ecNumber evidence="7 19">6.3.4.21</ecNumber>
    </recommendedName>
</protein>
<dbReference type="GO" id="GO:0016757">
    <property type="term" value="F:glycosyltransferase activity"/>
    <property type="evidence" value="ECO:0007669"/>
    <property type="project" value="UniProtKB-KW"/>
</dbReference>
<dbReference type="FunFam" id="3.20.20.70:FF:000126">
    <property type="entry name" value="Nicotinate phosphoribosyltransferase"/>
    <property type="match status" value="1"/>
</dbReference>